<dbReference type="PANTHER" id="PTHR35766:SF1">
    <property type="entry name" value="OS08G0543600 PROTEIN"/>
    <property type="match status" value="1"/>
</dbReference>
<accession>A0A6B9V954</accession>
<dbReference type="PANTHER" id="PTHR35766">
    <property type="entry name" value="OS08G0543600 PROTEIN"/>
    <property type="match status" value="1"/>
</dbReference>
<dbReference type="AlphaFoldDB" id="A0A6B9V954"/>
<dbReference type="EMBL" id="CP031001">
    <property type="protein sequence ID" value="QHN78000.1"/>
    <property type="molecule type" value="Genomic_DNA"/>
</dbReference>
<gene>
    <name evidence="2" type="ORF">DS421_19g657730</name>
</gene>
<dbReference type="Proteomes" id="UP000464620">
    <property type="component" value="Chromosome B09"/>
</dbReference>
<protein>
    <submittedName>
        <fullName evidence="2">Uncharacterized protein</fullName>
    </submittedName>
</protein>
<evidence type="ECO:0000313" key="2">
    <source>
        <dbReference type="EMBL" id="QHN78000.1"/>
    </source>
</evidence>
<reference evidence="2 3" key="1">
    <citation type="submission" date="2020-01" db="EMBL/GenBank/DDBJ databases">
        <title>Genome sequence of Arachis hypogaea, cultivar Shitouqi.</title>
        <authorList>
            <person name="Zhuang W."/>
            <person name="Chen H."/>
            <person name="Varshney R."/>
            <person name="Wang D."/>
            <person name="Ming R."/>
        </authorList>
    </citation>
    <scope>NUCLEOTIDE SEQUENCE [LARGE SCALE GENOMIC DNA]</scope>
    <source>
        <tissue evidence="2">Young leaf</tissue>
    </source>
</reference>
<evidence type="ECO:0000313" key="3">
    <source>
        <dbReference type="Proteomes" id="UP000464620"/>
    </source>
</evidence>
<evidence type="ECO:0000256" key="1">
    <source>
        <dbReference type="SAM" id="MobiDB-lite"/>
    </source>
</evidence>
<name>A0A6B9V954_ARAHY</name>
<organism evidence="2 3">
    <name type="scientific">Arachis hypogaea</name>
    <name type="common">Peanut</name>
    <dbReference type="NCBI Taxonomy" id="3818"/>
    <lineage>
        <taxon>Eukaryota</taxon>
        <taxon>Viridiplantae</taxon>
        <taxon>Streptophyta</taxon>
        <taxon>Embryophyta</taxon>
        <taxon>Tracheophyta</taxon>
        <taxon>Spermatophyta</taxon>
        <taxon>Magnoliopsida</taxon>
        <taxon>eudicotyledons</taxon>
        <taxon>Gunneridae</taxon>
        <taxon>Pentapetalae</taxon>
        <taxon>rosids</taxon>
        <taxon>fabids</taxon>
        <taxon>Fabales</taxon>
        <taxon>Fabaceae</taxon>
        <taxon>Papilionoideae</taxon>
        <taxon>50 kb inversion clade</taxon>
        <taxon>dalbergioids sensu lato</taxon>
        <taxon>Dalbergieae</taxon>
        <taxon>Pterocarpus clade</taxon>
        <taxon>Arachis</taxon>
    </lineage>
</organism>
<proteinExistence type="predicted"/>
<feature type="compositionally biased region" description="Acidic residues" evidence="1">
    <location>
        <begin position="179"/>
        <end position="196"/>
    </location>
</feature>
<feature type="region of interest" description="Disordered" evidence="1">
    <location>
        <begin position="151"/>
        <end position="196"/>
    </location>
</feature>
<sequence length="196" mass="20511">MVAANAAVAKVAAVAATSSPHSSYMPTVAVTPMANTYRLKKVPSVDSKNIKTDKSFQDYAVISSNMGDDPLKLSVMQHQHSNGACFGVAGSLSNVKILTKSKDSREKDGPSVQSGVQLAVGNGVTLDRTSMNNAQNSGLTNGRPVSNFASKQQARAIGAVRASTSSSAVPLPPPPSISSDEDYDDDEDEDDTEDYS</sequence>